<dbReference type="STRING" id="1603606.DSOUD_0512"/>
<dbReference type="CDD" id="cd05403">
    <property type="entry name" value="NT_KNTase_like"/>
    <property type="match status" value="1"/>
</dbReference>
<dbReference type="PANTHER" id="PTHR33933">
    <property type="entry name" value="NUCLEOTIDYLTRANSFERASE"/>
    <property type="match status" value="1"/>
</dbReference>
<name>A0A0M3QF18_9BACT</name>
<dbReference type="EMBL" id="CP010802">
    <property type="protein sequence ID" value="ALC15303.1"/>
    <property type="molecule type" value="Genomic_DNA"/>
</dbReference>
<dbReference type="KEGG" id="des:DSOUD_0512"/>
<dbReference type="GO" id="GO:0016779">
    <property type="term" value="F:nucleotidyltransferase activity"/>
    <property type="evidence" value="ECO:0007669"/>
    <property type="project" value="InterPro"/>
</dbReference>
<dbReference type="Gene3D" id="3.30.460.10">
    <property type="entry name" value="Beta Polymerase, domain 2"/>
    <property type="match status" value="1"/>
</dbReference>
<proteinExistence type="predicted"/>
<dbReference type="PANTHER" id="PTHR33933:SF1">
    <property type="entry name" value="PROTEIN ADENYLYLTRANSFERASE MNTA-RELATED"/>
    <property type="match status" value="1"/>
</dbReference>
<evidence type="ECO:0000313" key="3">
    <source>
        <dbReference type="Proteomes" id="UP000057158"/>
    </source>
</evidence>
<dbReference type="Proteomes" id="UP000057158">
    <property type="component" value="Chromosome"/>
</dbReference>
<sequence>MTANDYKIARELKEMLASQTNLLDFRVFGSRARGDADTESDMDVFVEVESLTPEVKEKIHETTWAVGFKNFMVISPLIVSRFELEQTALRSSSIIRSITREGVTV</sequence>
<dbReference type="RefSeq" id="WP_053549526.1">
    <property type="nucleotide sequence ID" value="NZ_CP010802.1"/>
</dbReference>
<gene>
    <name evidence="2" type="ORF">DSOUD_0512</name>
</gene>
<dbReference type="Pfam" id="PF01909">
    <property type="entry name" value="NTP_transf_2"/>
    <property type="match status" value="1"/>
</dbReference>
<organism evidence="2 3">
    <name type="scientific">Desulfuromonas soudanensis</name>
    <dbReference type="NCBI Taxonomy" id="1603606"/>
    <lineage>
        <taxon>Bacteria</taxon>
        <taxon>Pseudomonadati</taxon>
        <taxon>Thermodesulfobacteriota</taxon>
        <taxon>Desulfuromonadia</taxon>
        <taxon>Desulfuromonadales</taxon>
        <taxon>Desulfuromonadaceae</taxon>
        <taxon>Desulfuromonas</taxon>
    </lineage>
</organism>
<dbReference type="InterPro" id="IPR002934">
    <property type="entry name" value="Polymerase_NTP_transf_dom"/>
</dbReference>
<reference evidence="2 3" key="1">
    <citation type="submission" date="2015-07" db="EMBL/GenBank/DDBJ databases">
        <title>Isolation and Genomic Characterization of a Novel Halophilic Metal-Reducing Deltaproteobacterium from the Deep Subsurface.</title>
        <authorList>
            <person name="Badalamenti J.P."/>
            <person name="Summers Z.M."/>
            <person name="Gralnick J.A."/>
            <person name="Bond D.R."/>
        </authorList>
    </citation>
    <scope>NUCLEOTIDE SEQUENCE [LARGE SCALE GENOMIC DNA]</scope>
    <source>
        <strain evidence="2 3">WTL</strain>
    </source>
</reference>
<dbReference type="OrthoDB" id="5422227at2"/>
<keyword evidence="3" id="KW-1185">Reference proteome</keyword>
<accession>A0A0M3QF18</accession>
<dbReference type="AlphaFoldDB" id="A0A0M3QF18"/>
<feature type="domain" description="Polymerase nucleotidyl transferase" evidence="1">
    <location>
        <begin position="9"/>
        <end position="64"/>
    </location>
</feature>
<dbReference type="InterPro" id="IPR043519">
    <property type="entry name" value="NT_sf"/>
</dbReference>
<evidence type="ECO:0000259" key="1">
    <source>
        <dbReference type="Pfam" id="PF01909"/>
    </source>
</evidence>
<protein>
    <recommendedName>
        <fullName evidence="1">Polymerase nucleotidyl transferase domain-containing protein</fullName>
    </recommendedName>
</protein>
<evidence type="ECO:0000313" key="2">
    <source>
        <dbReference type="EMBL" id="ALC15303.1"/>
    </source>
</evidence>
<dbReference type="InterPro" id="IPR052548">
    <property type="entry name" value="Type_VII_TA_antitoxin"/>
</dbReference>
<dbReference type="SUPFAM" id="SSF81301">
    <property type="entry name" value="Nucleotidyltransferase"/>
    <property type="match status" value="1"/>
</dbReference>
<dbReference type="PATRIC" id="fig|1603606.3.peg.553"/>